<evidence type="ECO:0000256" key="4">
    <source>
        <dbReference type="ARBA" id="ARBA00023319"/>
    </source>
</evidence>
<evidence type="ECO:0000256" key="5">
    <source>
        <dbReference type="ARBA" id="ARBA00043266"/>
    </source>
</evidence>
<proteinExistence type="predicted"/>
<dbReference type="InterPro" id="IPR013106">
    <property type="entry name" value="Ig_V-set"/>
</dbReference>
<sequence>MFCSSSECKGEDKVIQEQGDAIAAEGDTVTLYCKYETTSAFPYLFWYKQDVNDYPKYVLRRDASGTENAQEFPKNRFDAELNKTSVSLKIQKLQLSDSAVYYCALVRLTCSVHICLSTGGDVQLSGLMVDVFLDLGRII</sequence>
<keyword evidence="5" id="KW-0391">Immunity</keyword>
<keyword evidence="3" id="KW-0675">Receptor</keyword>
<dbReference type="Ensembl" id="ENSPNYT00000010159.1">
    <property type="protein sequence ID" value="ENSPNYP00000009914.1"/>
    <property type="gene ID" value="ENSPNYG00000007532.1"/>
</dbReference>
<dbReference type="STRING" id="303518.ENSPNYP00000009914"/>
<evidence type="ECO:0000256" key="3">
    <source>
        <dbReference type="ARBA" id="ARBA00023170"/>
    </source>
</evidence>
<dbReference type="SUPFAM" id="SSF48726">
    <property type="entry name" value="Immunoglobulin"/>
    <property type="match status" value="1"/>
</dbReference>
<dbReference type="InterPro" id="IPR013783">
    <property type="entry name" value="Ig-like_fold"/>
</dbReference>
<dbReference type="PROSITE" id="PS50835">
    <property type="entry name" value="IG_LIKE"/>
    <property type="match status" value="1"/>
</dbReference>
<feature type="domain" description="Ig-like" evidence="6">
    <location>
        <begin position="12"/>
        <end position="103"/>
    </location>
</feature>
<dbReference type="PANTHER" id="PTHR19367">
    <property type="entry name" value="T-CELL RECEPTOR ALPHA CHAIN V REGION"/>
    <property type="match status" value="1"/>
</dbReference>
<dbReference type="GeneTree" id="ENSGT01030000234557"/>
<dbReference type="InterPro" id="IPR003599">
    <property type="entry name" value="Ig_sub"/>
</dbReference>
<name>A0A3B4FJH8_9CICH</name>
<dbReference type="InterPro" id="IPR051287">
    <property type="entry name" value="TCR_variable_region"/>
</dbReference>
<keyword evidence="1" id="KW-0732">Signal</keyword>
<protein>
    <recommendedName>
        <fullName evidence="6">Ig-like domain-containing protein</fullName>
    </recommendedName>
</protein>
<keyword evidence="5" id="KW-1279">T cell receptor</keyword>
<keyword evidence="4" id="KW-0393">Immunoglobulin domain</keyword>
<evidence type="ECO:0000313" key="7">
    <source>
        <dbReference type="Ensembl" id="ENSPNYP00000009914.1"/>
    </source>
</evidence>
<dbReference type="Gene3D" id="2.60.40.10">
    <property type="entry name" value="Immunoglobulins"/>
    <property type="match status" value="1"/>
</dbReference>
<dbReference type="InterPro" id="IPR007110">
    <property type="entry name" value="Ig-like_dom"/>
</dbReference>
<dbReference type="SMART" id="SM00406">
    <property type="entry name" value="IGv"/>
    <property type="match status" value="1"/>
</dbReference>
<dbReference type="GO" id="GO:0042101">
    <property type="term" value="C:T cell receptor complex"/>
    <property type="evidence" value="ECO:0007669"/>
    <property type="project" value="UniProtKB-KW"/>
</dbReference>
<dbReference type="SMART" id="SM00409">
    <property type="entry name" value="IG"/>
    <property type="match status" value="1"/>
</dbReference>
<evidence type="ECO:0000259" key="6">
    <source>
        <dbReference type="PROSITE" id="PS50835"/>
    </source>
</evidence>
<dbReference type="InterPro" id="IPR036179">
    <property type="entry name" value="Ig-like_dom_sf"/>
</dbReference>
<reference evidence="7" key="1">
    <citation type="submission" date="2023-09" db="UniProtKB">
        <authorList>
            <consortium name="Ensembl"/>
        </authorList>
    </citation>
    <scope>IDENTIFICATION</scope>
</reference>
<dbReference type="GO" id="GO:0002250">
    <property type="term" value="P:adaptive immune response"/>
    <property type="evidence" value="ECO:0007669"/>
    <property type="project" value="UniProtKB-KW"/>
</dbReference>
<evidence type="ECO:0000256" key="2">
    <source>
        <dbReference type="ARBA" id="ARBA00023130"/>
    </source>
</evidence>
<dbReference type="Pfam" id="PF07686">
    <property type="entry name" value="V-set"/>
    <property type="match status" value="1"/>
</dbReference>
<keyword evidence="2" id="KW-1064">Adaptive immunity</keyword>
<dbReference type="AlphaFoldDB" id="A0A3B4FJH8"/>
<dbReference type="PANTHER" id="PTHR19367:SF18">
    <property type="entry name" value="T CELL RECEPTOR ALPHA VARIABLE 16"/>
    <property type="match status" value="1"/>
</dbReference>
<accession>A0A3B4FJH8</accession>
<organism evidence="7">
    <name type="scientific">Pundamilia nyererei</name>
    <dbReference type="NCBI Taxonomy" id="303518"/>
    <lineage>
        <taxon>Eukaryota</taxon>
        <taxon>Metazoa</taxon>
        <taxon>Chordata</taxon>
        <taxon>Craniata</taxon>
        <taxon>Vertebrata</taxon>
        <taxon>Euteleostomi</taxon>
        <taxon>Actinopterygii</taxon>
        <taxon>Neopterygii</taxon>
        <taxon>Teleostei</taxon>
        <taxon>Neoteleostei</taxon>
        <taxon>Acanthomorphata</taxon>
        <taxon>Ovalentaria</taxon>
        <taxon>Cichlomorphae</taxon>
        <taxon>Cichliformes</taxon>
        <taxon>Cichlidae</taxon>
        <taxon>African cichlids</taxon>
        <taxon>Pseudocrenilabrinae</taxon>
        <taxon>Haplochromini</taxon>
        <taxon>Pundamilia</taxon>
    </lineage>
</organism>
<evidence type="ECO:0000256" key="1">
    <source>
        <dbReference type="ARBA" id="ARBA00022729"/>
    </source>
</evidence>